<evidence type="ECO:0000313" key="3">
    <source>
        <dbReference type="EMBL" id="TVU30850.1"/>
    </source>
</evidence>
<reference evidence="3 4" key="1">
    <citation type="journal article" date="2019" name="Sci. Rep.">
        <title>A high-quality genome of Eragrostis curvula grass provides insights into Poaceae evolution and supports new strategies to enhance forage quality.</title>
        <authorList>
            <person name="Carballo J."/>
            <person name="Santos B.A.C.M."/>
            <person name="Zappacosta D."/>
            <person name="Garbus I."/>
            <person name="Selva J.P."/>
            <person name="Gallo C.A."/>
            <person name="Diaz A."/>
            <person name="Albertini E."/>
            <person name="Caccamo M."/>
            <person name="Echenique V."/>
        </authorList>
    </citation>
    <scope>NUCLEOTIDE SEQUENCE [LARGE SCALE GENOMIC DNA]</scope>
    <source>
        <strain evidence="4">cv. Victoria</strain>
        <tissue evidence="3">Leaf</tissue>
    </source>
</reference>
<dbReference type="PANTHER" id="PTHR33326:SF22">
    <property type="entry name" value="OS10G0372700 PROTEIN"/>
    <property type="match status" value="1"/>
</dbReference>
<dbReference type="OrthoDB" id="581604at2759"/>
<accession>A0A5J9V6D7</accession>
<gene>
    <name evidence="3" type="ORF">EJB05_22494</name>
</gene>
<dbReference type="Gramene" id="TVU30850">
    <property type="protein sequence ID" value="TVU30850"/>
    <property type="gene ID" value="EJB05_22494"/>
</dbReference>
<evidence type="ECO:0000256" key="1">
    <source>
        <dbReference type="SAM" id="Coils"/>
    </source>
</evidence>
<evidence type="ECO:0000313" key="4">
    <source>
        <dbReference type="Proteomes" id="UP000324897"/>
    </source>
</evidence>
<feature type="non-terminal residue" evidence="3">
    <location>
        <position position="1"/>
    </location>
</feature>
<dbReference type="EMBL" id="RWGY01000011">
    <property type="protein sequence ID" value="TVU30850.1"/>
    <property type="molecule type" value="Genomic_DNA"/>
</dbReference>
<keyword evidence="4" id="KW-1185">Reference proteome</keyword>
<organism evidence="3 4">
    <name type="scientific">Eragrostis curvula</name>
    <name type="common">weeping love grass</name>
    <dbReference type="NCBI Taxonomy" id="38414"/>
    <lineage>
        <taxon>Eukaryota</taxon>
        <taxon>Viridiplantae</taxon>
        <taxon>Streptophyta</taxon>
        <taxon>Embryophyta</taxon>
        <taxon>Tracheophyta</taxon>
        <taxon>Spermatophyta</taxon>
        <taxon>Magnoliopsida</taxon>
        <taxon>Liliopsida</taxon>
        <taxon>Poales</taxon>
        <taxon>Poaceae</taxon>
        <taxon>PACMAD clade</taxon>
        <taxon>Chloridoideae</taxon>
        <taxon>Eragrostideae</taxon>
        <taxon>Eragrostidinae</taxon>
        <taxon>Eragrostis</taxon>
    </lineage>
</organism>
<proteinExistence type="predicted"/>
<dbReference type="AlphaFoldDB" id="A0A5J9V6D7"/>
<dbReference type="Pfam" id="PF12274">
    <property type="entry name" value="DUF3615"/>
    <property type="match status" value="1"/>
</dbReference>
<dbReference type="Proteomes" id="UP000324897">
    <property type="component" value="Chromosome 1"/>
</dbReference>
<dbReference type="PANTHER" id="PTHR33326">
    <property type="entry name" value="OS05G0543800 PROTEIN"/>
    <property type="match status" value="1"/>
</dbReference>
<feature type="domain" description="DUF3615" evidence="2">
    <location>
        <begin position="230"/>
        <end position="307"/>
    </location>
</feature>
<protein>
    <recommendedName>
        <fullName evidence="2">DUF3615 domain-containing protein</fullName>
    </recommendedName>
</protein>
<sequence>MAWCSRKNLLLPWQSSVGPDPEQTQKLLGLELTKLTHLMAPLETEVSNRTKTYCDFLAAILDDAEAIAVARCMESGLRALQVSHRGRLSTLKTVECQGKSKSFLEHQAQWKKEGNKGYEPSLHSWRFAYELPIPKGKWPTPRQLPKPVLDEQQEEELARRKRLEKFRREEERQRCQRIEEEVQRRRIRFPPGNAPPEKQLRKEVEREDRLARVEERHVRNVQMAVRVINRRYPDIKYELREISAKSTIYEFGLGYCHYNFTVDSPTDGRKFYFAEVDISAECEEHVFQCCTLGPPGTYVSCMGCVKERVQPSKYNSLHLLGNL</sequence>
<evidence type="ECO:0000259" key="2">
    <source>
        <dbReference type="Pfam" id="PF12274"/>
    </source>
</evidence>
<comment type="caution">
    <text evidence="3">The sequence shown here is derived from an EMBL/GenBank/DDBJ whole genome shotgun (WGS) entry which is preliminary data.</text>
</comment>
<keyword evidence="1" id="KW-0175">Coiled coil</keyword>
<dbReference type="InterPro" id="IPR022059">
    <property type="entry name" value="DUF3615"/>
</dbReference>
<feature type="coiled-coil region" evidence="1">
    <location>
        <begin position="149"/>
        <end position="188"/>
    </location>
</feature>
<name>A0A5J9V6D7_9POAL</name>